<evidence type="ECO:0000313" key="2">
    <source>
        <dbReference type="EMBL" id="KXT83478.1"/>
    </source>
</evidence>
<evidence type="ECO:0000313" key="3">
    <source>
        <dbReference type="Proteomes" id="UP000070497"/>
    </source>
</evidence>
<accession>A0A139P5S4</accession>
<gene>
    <name evidence="2" type="ORF">SORDD14_00474</name>
</gene>
<organism evidence="2 3">
    <name type="scientific">Streptococcus oralis</name>
    <dbReference type="NCBI Taxonomy" id="1303"/>
    <lineage>
        <taxon>Bacteria</taxon>
        <taxon>Bacillati</taxon>
        <taxon>Bacillota</taxon>
        <taxon>Bacilli</taxon>
        <taxon>Lactobacillales</taxon>
        <taxon>Streptococcaceae</taxon>
        <taxon>Streptococcus</taxon>
    </lineage>
</organism>
<name>A0A139P5S4_STROR</name>
<dbReference type="Pfam" id="PF12873">
    <property type="entry name" value="DUF3825"/>
    <property type="match status" value="1"/>
</dbReference>
<sequence>MKNLNDYLIDKDTDEILWKFAYLGNEPIKNQRIQELADLAEYENWTSTNSTKPNNILYSYLTHTFNRAFELGNEYIIVNDNETHACFNTGLLTENGEDIICIFNEYRSSKDYKWHLNGFKKESDYDFMSQFPITPKVVNYFSNPEDIYFDPNKQLTKNLDHILNDNLERFSDDLQNKGTSYINALLNNALDLTIKRCKRNYRIAVPQYYKGRITYLLPVSLDNQLMSVAVEKINNRYRVNTIFTLEMAYKNARLLMKPEADWLTSITQ</sequence>
<dbReference type="InterPro" id="IPR024437">
    <property type="entry name" value="DUF3825"/>
</dbReference>
<comment type="caution">
    <text evidence="2">The sequence shown here is derived from an EMBL/GenBank/DDBJ whole genome shotgun (WGS) entry which is preliminary data.</text>
</comment>
<proteinExistence type="predicted"/>
<dbReference type="EMBL" id="LQRI01000087">
    <property type="protein sequence ID" value="KXT83478.1"/>
    <property type="molecule type" value="Genomic_DNA"/>
</dbReference>
<feature type="domain" description="DUF3825" evidence="1">
    <location>
        <begin position="36"/>
        <end position="262"/>
    </location>
</feature>
<dbReference type="Proteomes" id="UP000070497">
    <property type="component" value="Unassembled WGS sequence"/>
</dbReference>
<dbReference type="PATRIC" id="fig|1303.77.peg.548"/>
<dbReference type="AlphaFoldDB" id="A0A139P5S4"/>
<reference evidence="2 3" key="1">
    <citation type="submission" date="2016-01" db="EMBL/GenBank/DDBJ databases">
        <title>Highly variable Streptococcus oralis are common among viridans streptococci isolated from primates.</title>
        <authorList>
            <person name="Denapaite D."/>
            <person name="Rieger M."/>
            <person name="Koendgen S."/>
            <person name="Brueckner R."/>
            <person name="Ochigava I."/>
            <person name="Kappeler P."/>
            <person name="Maetz-Rensing K."/>
            <person name="Leendertz F."/>
            <person name="Hakenbeck R."/>
        </authorList>
    </citation>
    <scope>NUCLEOTIDE SEQUENCE [LARGE SCALE GENOMIC DNA]</scope>
    <source>
        <strain evidence="2 3">DD14</strain>
    </source>
</reference>
<protein>
    <recommendedName>
        <fullName evidence="1">DUF3825 domain-containing protein</fullName>
    </recommendedName>
</protein>
<dbReference type="RefSeq" id="WP_081102669.1">
    <property type="nucleotide sequence ID" value="NZ_KQ969337.1"/>
</dbReference>
<evidence type="ECO:0000259" key="1">
    <source>
        <dbReference type="Pfam" id="PF12873"/>
    </source>
</evidence>